<dbReference type="AlphaFoldDB" id="V4AGD1"/>
<name>V4AGD1_LOTGI</name>
<comment type="similarity">
    <text evidence="1">Belongs to the DNA polymerase type-B family.</text>
</comment>
<evidence type="ECO:0000256" key="7">
    <source>
        <dbReference type="ARBA" id="ARBA00023125"/>
    </source>
</evidence>
<comment type="catalytic activity">
    <reaction evidence="8">
        <text>DNA(n) + a 2'-deoxyribonucleoside 5'-triphosphate = DNA(n+1) + diphosphate</text>
        <dbReference type="Rhea" id="RHEA:22508"/>
        <dbReference type="Rhea" id="RHEA-COMP:17339"/>
        <dbReference type="Rhea" id="RHEA-COMP:17340"/>
        <dbReference type="ChEBI" id="CHEBI:33019"/>
        <dbReference type="ChEBI" id="CHEBI:61560"/>
        <dbReference type="ChEBI" id="CHEBI:173112"/>
        <dbReference type="EC" id="2.7.7.7"/>
    </reaction>
</comment>
<keyword evidence="6" id="KW-0239">DNA-directed DNA polymerase</keyword>
<dbReference type="Proteomes" id="UP000030746">
    <property type="component" value="Unassembled WGS sequence"/>
</dbReference>
<evidence type="ECO:0000259" key="11">
    <source>
        <dbReference type="Pfam" id="PF08398"/>
    </source>
</evidence>
<evidence type="ECO:0000256" key="6">
    <source>
        <dbReference type="ARBA" id="ARBA00022932"/>
    </source>
</evidence>
<keyword evidence="5" id="KW-0235">DNA replication</keyword>
<dbReference type="GeneID" id="20242994"/>
<dbReference type="InterPro" id="IPR004868">
    <property type="entry name" value="DNA-dir_DNA_pol_B_mt/vir"/>
</dbReference>
<reference evidence="12 13" key="1">
    <citation type="journal article" date="2013" name="Nature">
        <title>Insights into bilaterian evolution from three spiralian genomes.</title>
        <authorList>
            <person name="Simakov O."/>
            <person name="Marletaz F."/>
            <person name="Cho S.J."/>
            <person name="Edsinger-Gonzales E."/>
            <person name="Havlak P."/>
            <person name="Hellsten U."/>
            <person name="Kuo D.H."/>
            <person name="Larsson T."/>
            <person name="Lv J."/>
            <person name="Arendt D."/>
            <person name="Savage R."/>
            <person name="Osoegawa K."/>
            <person name="de Jong P."/>
            <person name="Grimwood J."/>
            <person name="Chapman J.A."/>
            <person name="Shapiro H."/>
            <person name="Aerts A."/>
            <person name="Otillar R.P."/>
            <person name="Terry A.Y."/>
            <person name="Boore J.L."/>
            <person name="Grigoriev I.V."/>
            <person name="Lindberg D.R."/>
            <person name="Seaver E.C."/>
            <person name="Weisblat D.A."/>
            <person name="Putnam N.H."/>
            <person name="Rokhsar D.S."/>
        </authorList>
    </citation>
    <scope>NUCLEOTIDE SEQUENCE [LARGE SCALE GENOMIC DNA]</scope>
</reference>
<proteinExistence type="inferred from homology"/>
<dbReference type="InterPro" id="IPR043502">
    <property type="entry name" value="DNA/RNA_pol_sf"/>
</dbReference>
<dbReference type="GO" id="GO:0005198">
    <property type="term" value="F:structural molecule activity"/>
    <property type="evidence" value="ECO:0007669"/>
    <property type="project" value="InterPro"/>
</dbReference>
<dbReference type="SUPFAM" id="SSF56672">
    <property type="entry name" value="DNA/RNA polymerases"/>
    <property type="match status" value="1"/>
</dbReference>
<evidence type="ECO:0000256" key="4">
    <source>
        <dbReference type="ARBA" id="ARBA00022695"/>
    </source>
</evidence>
<protein>
    <recommendedName>
        <fullName evidence="2">DNA-directed DNA polymerase</fullName>
        <ecNumber evidence="2">2.7.7.7</ecNumber>
    </recommendedName>
</protein>
<feature type="region of interest" description="Disordered" evidence="9">
    <location>
        <begin position="171"/>
        <end position="231"/>
    </location>
</feature>
<dbReference type="HOGENOM" id="CLU_296350_0_0_1"/>
<feature type="domain" description="Phospholipase A2-like" evidence="11">
    <location>
        <begin position="35"/>
        <end position="101"/>
    </location>
</feature>
<feature type="domain" description="DNA-directed DNA polymerase family B mitochondria/virus" evidence="10">
    <location>
        <begin position="581"/>
        <end position="829"/>
    </location>
</feature>
<feature type="region of interest" description="Disordered" evidence="9">
    <location>
        <begin position="370"/>
        <end position="407"/>
    </location>
</feature>
<organism evidence="12 13">
    <name type="scientific">Lottia gigantea</name>
    <name type="common">Giant owl limpet</name>
    <dbReference type="NCBI Taxonomy" id="225164"/>
    <lineage>
        <taxon>Eukaryota</taxon>
        <taxon>Metazoa</taxon>
        <taxon>Spiralia</taxon>
        <taxon>Lophotrochozoa</taxon>
        <taxon>Mollusca</taxon>
        <taxon>Gastropoda</taxon>
        <taxon>Patellogastropoda</taxon>
        <taxon>Lottioidea</taxon>
        <taxon>Lottiidae</taxon>
        <taxon>Lottia</taxon>
    </lineage>
</organism>
<evidence type="ECO:0000256" key="1">
    <source>
        <dbReference type="ARBA" id="ARBA00005755"/>
    </source>
</evidence>
<evidence type="ECO:0000256" key="2">
    <source>
        <dbReference type="ARBA" id="ARBA00012417"/>
    </source>
</evidence>
<keyword evidence="4" id="KW-0548">Nucleotidyltransferase</keyword>
<dbReference type="CTD" id="20242994"/>
<dbReference type="Pfam" id="PF03175">
    <property type="entry name" value="DNA_pol_B_2"/>
    <property type="match status" value="1"/>
</dbReference>
<evidence type="ECO:0000313" key="12">
    <source>
        <dbReference type="EMBL" id="ESO95932.1"/>
    </source>
</evidence>
<dbReference type="GO" id="GO:0000166">
    <property type="term" value="F:nucleotide binding"/>
    <property type="evidence" value="ECO:0007669"/>
    <property type="project" value="InterPro"/>
</dbReference>
<feature type="compositionally biased region" description="Pro residues" evidence="9">
    <location>
        <begin position="176"/>
        <end position="187"/>
    </location>
</feature>
<dbReference type="InterPro" id="IPR013607">
    <property type="entry name" value="Phospholipase_A2-like"/>
</dbReference>
<dbReference type="RefSeq" id="XP_009053395.1">
    <property type="nucleotide sequence ID" value="XM_009055147.1"/>
</dbReference>
<dbReference type="EC" id="2.7.7.7" evidence="2"/>
<keyword evidence="13" id="KW-1185">Reference proteome</keyword>
<dbReference type="KEGG" id="lgi:LOTGIDRAFT_175040"/>
<keyword evidence="3" id="KW-0808">Transferase</keyword>
<dbReference type="Pfam" id="PF08398">
    <property type="entry name" value="Phospholip_A2_4"/>
    <property type="match status" value="1"/>
</dbReference>
<dbReference type="GO" id="GO:0003887">
    <property type="term" value="F:DNA-directed DNA polymerase activity"/>
    <property type="evidence" value="ECO:0007669"/>
    <property type="project" value="UniProtKB-KW"/>
</dbReference>
<evidence type="ECO:0000256" key="8">
    <source>
        <dbReference type="ARBA" id="ARBA00049244"/>
    </source>
</evidence>
<dbReference type="OrthoDB" id="10265614at2759"/>
<evidence type="ECO:0000256" key="3">
    <source>
        <dbReference type="ARBA" id="ARBA00022679"/>
    </source>
</evidence>
<keyword evidence="7" id="KW-0238">DNA-binding</keyword>
<sequence length="1019" mass="118485">MIVAHAPKTYFGSGDIQKSFGSHPGFPWAKYPGEKHLPGHNYTGPGTRLDLRLDENDKPKPGEEPVNRVDATALKHDILYRNKDIKFRHEADKQMIIELENIPNPTFKERMERALIIKLLKAKMKLAYTVSSCYIRCTFPSNPNYNNHWQEARHRNTNRQPNQYHVPYNGPVFHRPLPPTNRRPPTNPSSYIPHHRRPTYNTAYQSRGNHRPDQQQKRLPAHRRQPVPTHKEEEPFVKVFFQVLQSLHHLAILTLQQQGQPAFTFKRKVSELDSFIRPAMKTSAVDANIRSLIRTWLYKVTQVLIDHYQTTLQEKLTTIRTKSLSSPAVDRIVSHALSWARRSYGKRLTQALISKFYQTINETKTRVTISLPTEMDTTPAPSRATTLPNQTPKRARSSPTPSPADIDKISKKAQQNLSTLNNMMMESSINSATILPPYEEEFEPVDNLHWSPETASICFGYTSFKHRGWYYLYHYIKEMVEEEWYETTRMVPKHTEKQNVEKVYSHTQPFKRYVIRQSIKGGRVSANRKSFETDKMNEICAILKEYNENDTEGIIDLFKEYSVNPKDKTEVHAKLKELDYSKLMAFDANGLYASAMTEGEYPKAESARAFLPEEEKEFVKLFNKQKFRPRTAILKVWFEYPKNMFFQPIPAKDKITFTNRIGQKETGSKIRFRNGFCHDVLTSVDIQEIVKSGGKIIRILDGIVYEENFKTPPYRDYILILKELRNKYKKEGDMVASNCMKLLGNSLYGKTIQKDINTSGHLWSEATFKANFDSHVNSYEKVNETQYIVQINDEVKEFVPPKDFTRLTPTHLGAFILSHSKKIMNDFIHVIDGFYKPEISYTDSLYISSRDWDKLNEAGLVSENEYSKGKNDYGDGGIIFGLYLAPKVKYNIILTSDGVLKEKKTFKGYSNYKIKVEDYIQLASGHDVTNEFDKPWVKSFTDGIVIPIEKQKKVFRSYLNLVKRKAPNGEGIMYPYNNKDEMCLDDDYVFDDFDYFTNESIRMNLMMIHQNEFSFFCFK</sequence>
<dbReference type="GO" id="GO:0003677">
    <property type="term" value="F:DNA binding"/>
    <property type="evidence" value="ECO:0007669"/>
    <property type="project" value="UniProtKB-KW"/>
</dbReference>
<evidence type="ECO:0000259" key="10">
    <source>
        <dbReference type="Pfam" id="PF03175"/>
    </source>
</evidence>
<evidence type="ECO:0000256" key="5">
    <source>
        <dbReference type="ARBA" id="ARBA00022705"/>
    </source>
</evidence>
<feature type="compositionally biased region" description="Polar residues" evidence="9">
    <location>
        <begin position="370"/>
        <end position="392"/>
    </location>
</feature>
<dbReference type="EMBL" id="KB201574">
    <property type="protein sequence ID" value="ESO95932.1"/>
    <property type="molecule type" value="Genomic_DNA"/>
</dbReference>
<gene>
    <name evidence="12" type="ORF">LOTGIDRAFT_175040</name>
</gene>
<evidence type="ECO:0000313" key="13">
    <source>
        <dbReference type="Proteomes" id="UP000030746"/>
    </source>
</evidence>
<accession>V4AGD1</accession>
<evidence type="ECO:0000256" key="9">
    <source>
        <dbReference type="SAM" id="MobiDB-lite"/>
    </source>
</evidence>
<dbReference type="GO" id="GO:0006260">
    <property type="term" value="P:DNA replication"/>
    <property type="evidence" value="ECO:0007669"/>
    <property type="project" value="UniProtKB-KW"/>
</dbReference>